<gene>
    <name evidence="1" type="ORF">NCTC8502_00699</name>
</gene>
<accession>A0ABY1VSV1</accession>
<name>A0ABY1VSV1_HAEAE</name>
<dbReference type="Proteomes" id="UP000249400">
    <property type="component" value="Chromosome 1"/>
</dbReference>
<protein>
    <submittedName>
        <fullName evidence="1">Competence protein A</fullName>
    </submittedName>
</protein>
<organism evidence="1 2">
    <name type="scientific">Haemophilus aegyptius</name>
    <dbReference type="NCBI Taxonomy" id="197575"/>
    <lineage>
        <taxon>Bacteria</taxon>
        <taxon>Pseudomonadati</taxon>
        <taxon>Pseudomonadota</taxon>
        <taxon>Gammaproteobacteria</taxon>
        <taxon>Pasteurellales</taxon>
        <taxon>Pasteurellaceae</taxon>
        <taxon>Haemophilus</taxon>
    </lineage>
</organism>
<evidence type="ECO:0000313" key="2">
    <source>
        <dbReference type="Proteomes" id="UP000249400"/>
    </source>
</evidence>
<proteinExistence type="predicted"/>
<keyword evidence="2" id="KW-1185">Reference proteome</keyword>
<dbReference type="EMBL" id="LS483429">
    <property type="protein sequence ID" value="SQH36147.1"/>
    <property type="molecule type" value="Genomic_DNA"/>
</dbReference>
<reference evidence="1 2" key="1">
    <citation type="submission" date="2018-06" db="EMBL/GenBank/DDBJ databases">
        <authorList>
            <consortium name="Pathogen Informatics"/>
            <person name="Doyle S."/>
        </authorList>
    </citation>
    <scope>NUCLEOTIDE SEQUENCE [LARGE SCALE GENOMIC DNA]</scope>
    <source>
        <strain evidence="1 2">NCTC8502</strain>
    </source>
</reference>
<evidence type="ECO:0000313" key="1">
    <source>
        <dbReference type="EMBL" id="SQH36147.1"/>
    </source>
</evidence>
<sequence>MQFSLKNYRTLQIGIHRKQSYFDFVWFDDLEQPQSYQIFVNDRYFKNRFLQ</sequence>